<evidence type="ECO:0000313" key="2">
    <source>
        <dbReference type="EMBL" id="MFD2585628.1"/>
    </source>
</evidence>
<dbReference type="EMBL" id="JBHULB010000005">
    <property type="protein sequence ID" value="MFD2585628.1"/>
    <property type="molecule type" value="Genomic_DNA"/>
</dbReference>
<proteinExistence type="predicted"/>
<dbReference type="Gene3D" id="1.25.40.10">
    <property type="entry name" value="Tetratricopeptide repeat domain"/>
    <property type="match status" value="1"/>
</dbReference>
<accession>A0ABW5MSH2</accession>
<dbReference type="InterPro" id="IPR030887">
    <property type="entry name" value="Beta-barrel_YaiO"/>
</dbReference>
<dbReference type="Pfam" id="PF14559">
    <property type="entry name" value="TPR_19"/>
    <property type="match status" value="1"/>
</dbReference>
<dbReference type="NCBIfam" id="TIGR04390">
    <property type="entry name" value="OMP_YaiO_dom"/>
    <property type="match status" value="1"/>
</dbReference>
<organism evidence="2 3">
    <name type="scientific">Croceitalea marina</name>
    <dbReference type="NCBI Taxonomy" id="1775166"/>
    <lineage>
        <taxon>Bacteria</taxon>
        <taxon>Pseudomonadati</taxon>
        <taxon>Bacteroidota</taxon>
        <taxon>Flavobacteriia</taxon>
        <taxon>Flavobacteriales</taxon>
        <taxon>Flavobacteriaceae</taxon>
        <taxon>Croceitalea</taxon>
    </lineage>
</organism>
<dbReference type="RefSeq" id="WP_377765050.1">
    <property type="nucleotide sequence ID" value="NZ_JBHULB010000005.1"/>
</dbReference>
<reference evidence="3" key="1">
    <citation type="journal article" date="2019" name="Int. J. Syst. Evol. Microbiol.">
        <title>The Global Catalogue of Microorganisms (GCM) 10K type strain sequencing project: providing services to taxonomists for standard genome sequencing and annotation.</title>
        <authorList>
            <consortium name="The Broad Institute Genomics Platform"/>
            <consortium name="The Broad Institute Genome Sequencing Center for Infectious Disease"/>
            <person name="Wu L."/>
            <person name="Ma J."/>
        </authorList>
    </citation>
    <scope>NUCLEOTIDE SEQUENCE [LARGE SCALE GENOMIC DNA]</scope>
    <source>
        <strain evidence="3">KCTC 52368</strain>
    </source>
</reference>
<feature type="domain" description="YaiO beta-barrel" evidence="1">
    <location>
        <begin position="180"/>
        <end position="350"/>
    </location>
</feature>
<protein>
    <submittedName>
        <fullName evidence="2">YaiO family outer membrane beta-barrel protein</fullName>
    </submittedName>
</protein>
<evidence type="ECO:0000259" key="1">
    <source>
        <dbReference type="Pfam" id="PF19413"/>
    </source>
</evidence>
<keyword evidence="3" id="KW-1185">Reference proteome</keyword>
<gene>
    <name evidence="2" type="ORF">ACFSQJ_01725</name>
</gene>
<dbReference type="Proteomes" id="UP001597526">
    <property type="component" value="Unassembled WGS sequence"/>
</dbReference>
<evidence type="ECO:0000313" key="3">
    <source>
        <dbReference type="Proteomes" id="UP001597526"/>
    </source>
</evidence>
<dbReference type="Pfam" id="PF19413">
    <property type="entry name" value="YaiO"/>
    <property type="match status" value="1"/>
</dbReference>
<sequence length="420" mass="48323">MISFVGWCQDVSSNETDISYPKAHQLAYDGKHESAKVILVKITNEEPGNIQAKALLAKTYTWSREYKEARKIFNGLLVQERNNSQYWISAIKNELYAGENMTALGLANKAIFQGIDSNEILRLKQLASNRIQNRDYPDLGWHNTNQKIHNRYKKSKNSKQVDSKEGIATSEIKREGVTESRLGVDNAYTMFNERYEPIFFSNISYNHRTEIGSIIPRINYISRSGRNGLQYEIDLYPKFLKRFYAYLNYGYSNDEIYPSHKAGGDIYVNLPGAIEFSAGGRYIVTQTRNVTAITNSIGHYRGNYYFSLRSFITPRPNNLTRISANILTRKYLKDAENYYGFSFGVGYSPELRQTIAGDVLLAETLLFIESQRLGLEYQFTSKNNQNIYRTRLEVRRQELAFDSGSFFWGITAGLTYNIKI</sequence>
<dbReference type="SUPFAM" id="SSF48452">
    <property type="entry name" value="TPR-like"/>
    <property type="match status" value="1"/>
</dbReference>
<comment type="caution">
    <text evidence="2">The sequence shown here is derived from an EMBL/GenBank/DDBJ whole genome shotgun (WGS) entry which is preliminary data.</text>
</comment>
<name>A0ABW5MSH2_9FLAO</name>
<dbReference type="InterPro" id="IPR011990">
    <property type="entry name" value="TPR-like_helical_dom_sf"/>
</dbReference>